<dbReference type="EMBL" id="LT629748">
    <property type="protein sequence ID" value="SDS24673.1"/>
    <property type="molecule type" value="Genomic_DNA"/>
</dbReference>
<evidence type="ECO:0000313" key="2">
    <source>
        <dbReference type="Proteomes" id="UP000243426"/>
    </source>
</evidence>
<proteinExistence type="predicted"/>
<evidence type="ECO:0000313" key="1">
    <source>
        <dbReference type="EMBL" id="SDS24673.1"/>
    </source>
</evidence>
<reference evidence="2" key="1">
    <citation type="submission" date="2016-10" db="EMBL/GenBank/DDBJ databases">
        <authorList>
            <person name="Varghese N."/>
            <person name="Submissions S."/>
        </authorList>
    </citation>
    <scope>NUCLEOTIDE SEQUENCE [LARGE SCALE GENOMIC DNA]</scope>
    <source>
        <strain evidence="2">2SM5</strain>
    </source>
</reference>
<dbReference type="STRING" id="797277.SAMN05216198_1528"/>
<accession>A0A1H1QMV3</accession>
<dbReference type="Proteomes" id="UP000243426">
    <property type="component" value="Chromosome I"/>
</dbReference>
<name>A0A1H1QMV3_9GAMM</name>
<keyword evidence="2" id="KW-1185">Reference proteome</keyword>
<dbReference type="AlphaFoldDB" id="A0A1H1QMV3"/>
<protein>
    <submittedName>
        <fullName evidence="1">Uncharacterized protein</fullName>
    </submittedName>
</protein>
<gene>
    <name evidence="1" type="ORF">SAMN05216198_1528</name>
</gene>
<sequence>MTTLSPLVIAICEQHYIEAGRRNGCGRCPIHAQCTAPMNGWSWEALAEHNRKINEAVAKRAEG</sequence>
<organism evidence="1 2">
    <name type="scientific">Halopseudomonas litoralis</name>
    <dbReference type="NCBI Taxonomy" id="797277"/>
    <lineage>
        <taxon>Bacteria</taxon>
        <taxon>Pseudomonadati</taxon>
        <taxon>Pseudomonadota</taxon>
        <taxon>Gammaproteobacteria</taxon>
        <taxon>Pseudomonadales</taxon>
        <taxon>Pseudomonadaceae</taxon>
        <taxon>Halopseudomonas</taxon>
    </lineage>
</organism>